<dbReference type="GeneID" id="91098847"/>
<feature type="region of interest" description="Disordered" evidence="1">
    <location>
        <begin position="1"/>
        <end position="38"/>
    </location>
</feature>
<evidence type="ECO:0000313" key="3">
    <source>
        <dbReference type="Proteomes" id="UP001358614"/>
    </source>
</evidence>
<proteinExistence type="predicted"/>
<keyword evidence="3" id="KW-1185">Reference proteome</keyword>
<sequence length="220" mass="26463">MAETTPEPEPEQQLESDSNPEQEDGSQTESQSEDGEIINDRYLPRPLTMYQLFVSWENQINHGKLQMDERDIMTDRRIVPFNAHFAYPTLYPLIRIDYYTQSTYQLNESYLFRFRKLLLIRDLLDIPLDKRDGIVSEGGETRFLQLWVEGSEDDKLHKSLEDRWYYARELKDQANVIPSEEALRFPFLKHYLDQGKKDENERCWDLDLKRVNMWDERFRI</sequence>
<accession>A0AAX4K8P3</accession>
<evidence type="ECO:0000313" key="2">
    <source>
        <dbReference type="EMBL" id="WWD02005.1"/>
    </source>
</evidence>
<protein>
    <submittedName>
        <fullName evidence="2">Uncharacterized protein</fullName>
    </submittedName>
</protein>
<organism evidence="2 3">
    <name type="scientific">Kwoniella europaea PYCC6329</name>
    <dbReference type="NCBI Taxonomy" id="1423913"/>
    <lineage>
        <taxon>Eukaryota</taxon>
        <taxon>Fungi</taxon>
        <taxon>Dikarya</taxon>
        <taxon>Basidiomycota</taxon>
        <taxon>Agaricomycotina</taxon>
        <taxon>Tremellomycetes</taxon>
        <taxon>Tremellales</taxon>
        <taxon>Cryptococcaceae</taxon>
        <taxon>Kwoniella</taxon>
    </lineage>
</organism>
<dbReference type="Proteomes" id="UP001358614">
    <property type="component" value="Chromosome 1"/>
</dbReference>
<dbReference type="KEGG" id="ker:91098847"/>
<feature type="compositionally biased region" description="Acidic residues" evidence="1">
    <location>
        <begin position="1"/>
        <end position="37"/>
    </location>
</feature>
<name>A0AAX4K8P3_9TREE</name>
<reference evidence="2 3" key="1">
    <citation type="submission" date="2024-01" db="EMBL/GenBank/DDBJ databases">
        <title>Comparative genomics of Cryptococcus and Kwoniella reveals pathogenesis evolution and contrasting modes of karyotype evolution via chromosome fusion or intercentromeric recombination.</title>
        <authorList>
            <person name="Coelho M.A."/>
            <person name="David-Palma M."/>
            <person name="Shea T."/>
            <person name="Bowers K."/>
            <person name="McGinley-Smith S."/>
            <person name="Mohammad A.W."/>
            <person name="Gnirke A."/>
            <person name="Yurkov A.M."/>
            <person name="Nowrousian M."/>
            <person name="Sun S."/>
            <person name="Cuomo C.A."/>
            <person name="Heitman J."/>
        </authorList>
    </citation>
    <scope>NUCLEOTIDE SEQUENCE [LARGE SCALE GENOMIC DNA]</scope>
    <source>
        <strain evidence="2 3">PYCC6329</strain>
    </source>
</reference>
<dbReference type="RefSeq" id="XP_066079972.1">
    <property type="nucleotide sequence ID" value="XM_066223875.1"/>
</dbReference>
<gene>
    <name evidence="2" type="ORF">V865_000043</name>
</gene>
<dbReference type="AlphaFoldDB" id="A0AAX4K8P3"/>
<dbReference type="EMBL" id="CP144089">
    <property type="protein sequence ID" value="WWD02005.1"/>
    <property type="molecule type" value="Genomic_DNA"/>
</dbReference>
<evidence type="ECO:0000256" key="1">
    <source>
        <dbReference type="SAM" id="MobiDB-lite"/>
    </source>
</evidence>